<dbReference type="AlphaFoldDB" id="A0A964BM33"/>
<sequence>MLDIKTNNISKTKSKTQPLKLLWIVLCLRSGLFLAELITGFRVHSLSLIALSGHLFVDLSAIAIAIAAAWLVEHFNRSKLPLNPQQIEAVAASVNSLILLAVATSILWGITHDVRASTPEAGLPMLAIAALGLIVKGINANLLYEDRHNLNVRGVFLHAIADGASSLGLLIAALAIFSFHWLWADTAASCLLVIFMLISAFSLLKDSLHAIER</sequence>
<evidence type="ECO:0000256" key="1">
    <source>
        <dbReference type="ARBA" id="ARBA00004141"/>
    </source>
</evidence>
<evidence type="ECO:0000259" key="6">
    <source>
        <dbReference type="Pfam" id="PF01545"/>
    </source>
</evidence>
<evidence type="ECO:0000256" key="4">
    <source>
        <dbReference type="ARBA" id="ARBA00023136"/>
    </source>
</evidence>
<feature type="transmembrane region" description="Helical" evidence="5">
    <location>
        <begin position="186"/>
        <end position="204"/>
    </location>
</feature>
<keyword evidence="3 5" id="KW-1133">Transmembrane helix</keyword>
<proteinExistence type="predicted"/>
<reference evidence="7" key="1">
    <citation type="journal article" date="2021" name="Antonie Van Leeuwenhoek">
        <title>Draft genome and description of Waterburya agarophytonicola gen. nov. sp. nov. (Pleurocapsales, Cyanobacteria): a seaweed symbiont.</title>
        <authorList>
            <person name="Bonthond G."/>
            <person name="Shalygin S."/>
            <person name="Bayer T."/>
            <person name="Weinberger F."/>
        </authorList>
    </citation>
    <scope>NUCLEOTIDE SEQUENCE</scope>
    <source>
        <strain evidence="7">KI4</strain>
    </source>
</reference>
<gene>
    <name evidence="7" type="ORF">I4641_02805</name>
</gene>
<feature type="transmembrane region" description="Helical" evidence="5">
    <location>
        <begin position="123"/>
        <end position="144"/>
    </location>
</feature>
<feature type="transmembrane region" description="Helical" evidence="5">
    <location>
        <begin position="156"/>
        <end position="180"/>
    </location>
</feature>
<evidence type="ECO:0000313" key="7">
    <source>
        <dbReference type="EMBL" id="MCC0175909.1"/>
    </source>
</evidence>
<dbReference type="InterPro" id="IPR058533">
    <property type="entry name" value="Cation_efflux_TM"/>
</dbReference>
<protein>
    <submittedName>
        <fullName evidence="7">Cation transporter</fullName>
    </submittedName>
</protein>
<dbReference type="GO" id="GO:0005886">
    <property type="term" value="C:plasma membrane"/>
    <property type="evidence" value="ECO:0007669"/>
    <property type="project" value="TreeGrafter"/>
</dbReference>
<feature type="domain" description="Cation efflux protein transmembrane" evidence="6">
    <location>
        <begin position="22"/>
        <end position="209"/>
    </location>
</feature>
<dbReference type="PANTHER" id="PTHR11562">
    <property type="entry name" value="CATION EFFLUX PROTEIN/ ZINC TRANSPORTER"/>
    <property type="match status" value="1"/>
</dbReference>
<accession>A0A964BM33</accession>
<dbReference type="Gene3D" id="1.20.1510.10">
    <property type="entry name" value="Cation efflux protein transmembrane domain"/>
    <property type="match status" value="1"/>
</dbReference>
<feature type="transmembrane region" description="Helical" evidence="5">
    <location>
        <begin position="47"/>
        <end position="72"/>
    </location>
</feature>
<dbReference type="InterPro" id="IPR002524">
    <property type="entry name" value="Cation_efflux"/>
</dbReference>
<dbReference type="GO" id="GO:0005385">
    <property type="term" value="F:zinc ion transmembrane transporter activity"/>
    <property type="evidence" value="ECO:0007669"/>
    <property type="project" value="TreeGrafter"/>
</dbReference>
<dbReference type="InterPro" id="IPR050681">
    <property type="entry name" value="CDF/SLC30A"/>
</dbReference>
<evidence type="ECO:0000256" key="5">
    <source>
        <dbReference type="SAM" id="Phobius"/>
    </source>
</evidence>
<dbReference type="PANTHER" id="PTHR11562:SF17">
    <property type="entry name" value="RE54080P-RELATED"/>
    <property type="match status" value="1"/>
</dbReference>
<dbReference type="NCBIfam" id="TIGR01297">
    <property type="entry name" value="CDF"/>
    <property type="match status" value="1"/>
</dbReference>
<keyword evidence="4 5" id="KW-0472">Membrane</keyword>
<evidence type="ECO:0000256" key="3">
    <source>
        <dbReference type="ARBA" id="ARBA00022989"/>
    </source>
</evidence>
<feature type="transmembrane region" description="Helical" evidence="5">
    <location>
        <begin position="21"/>
        <end position="41"/>
    </location>
</feature>
<dbReference type="Proteomes" id="UP000729733">
    <property type="component" value="Unassembled WGS sequence"/>
</dbReference>
<evidence type="ECO:0000256" key="2">
    <source>
        <dbReference type="ARBA" id="ARBA00022692"/>
    </source>
</evidence>
<feature type="transmembrane region" description="Helical" evidence="5">
    <location>
        <begin position="92"/>
        <end position="111"/>
    </location>
</feature>
<dbReference type="RefSeq" id="WP_229638920.1">
    <property type="nucleotide sequence ID" value="NZ_JADWDC010000004.1"/>
</dbReference>
<dbReference type="Pfam" id="PF01545">
    <property type="entry name" value="Cation_efflux"/>
    <property type="match status" value="1"/>
</dbReference>
<dbReference type="EMBL" id="JADWDC010000004">
    <property type="protein sequence ID" value="MCC0175909.1"/>
    <property type="molecule type" value="Genomic_DNA"/>
</dbReference>
<comment type="subcellular location">
    <subcellularLocation>
        <location evidence="1">Membrane</location>
        <topology evidence="1">Multi-pass membrane protein</topology>
    </subcellularLocation>
</comment>
<keyword evidence="8" id="KW-1185">Reference proteome</keyword>
<dbReference type="SUPFAM" id="SSF161111">
    <property type="entry name" value="Cation efflux protein transmembrane domain-like"/>
    <property type="match status" value="1"/>
</dbReference>
<comment type="caution">
    <text evidence="7">The sequence shown here is derived from an EMBL/GenBank/DDBJ whole genome shotgun (WGS) entry which is preliminary data.</text>
</comment>
<organism evidence="7 8">
    <name type="scientific">Waterburya agarophytonicola KI4</name>
    <dbReference type="NCBI Taxonomy" id="2874699"/>
    <lineage>
        <taxon>Bacteria</taxon>
        <taxon>Bacillati</taxon>
        <taxon>Cyanobacteriota</taxon>
        <taxon>Cyanophyceae</taxon>
        <taxon>Pleurocapsales</taxon>
        <taxon>Hyellaceae</taxon>
        <taxon>Waterburya</taxon>
        <taxon>Waterburya agarophytonicola</taxon>
    </lineage>
</organism>
<dbReference type="InterPro" id="IPR027469">
    <property type="entry name" value="Cation_efflux_TMD_sf"/>
</dbReference>
<name>A0A964BM33_9CYAN</name>
<keyword evidence="2 5" id="KW-0812">Transmembrane</keyword>
<evidence type="ECO:0000313" key="8">
    <source>
        <dbReference type="Proteomes" id="UP000729733"/>
    </source>
</evidence>